<dbReference type="EMBL" id="CP001146">
    <property type="protein sequence ID" value="ACI19495.1"/>
    <property type="molecule type" value="Genomic_DNA"/>
</dbReference>
<evidence type="ECO:0000256" key="3">
    <source>
        <dbReference type="ARBA" id="ARBA00022840"/>
    </source>
</evidence>
<evidence type="ECO:0000313" key="5">
    <source>
        <dbReference type="EMBL" id="ACI19495.1"/>
    </source>
</evidence>
<dbReference type="HOGENOM" id="CLU_000604_1_2_0"/>
<dbReference type="GO" id="GO:0016887">
    <property type="term" value="F:ATP hydrolysis activity"/>
    <property type="evidence" value="ECO:0007669"/>
    <property type="project" value="InterPro"/>
</dbReference>
<dbReference type="STRING" id="309799.DICTH_0468"/>
<dbReference type="PaxDb" id="309799-DICTH_0468"/>
<dbReference type="GO" id="GO:0005524">
    <property type="term" value="F:ATP binding"/>
    <property type="evidence" value="ECO:0007669"/>
    <property type="project" value="UniProtKB-KW"/>
</dbReference>
<sequence>MGILEVSNLYKDYGKKLALKNINLSFDLGQIVGLYGPNGSGKTTFLKIIAGLLRPSKGKVILDGREIGVYTKSIVAYLPDRNILPLWMKVRDARNFYKDFFDFDEARFKSLLEFFELREELNLRELSKGDLEKILLSLTLSRKAKVYLLDEPLGGMDPSTRDKVITSILRSYHEESLMIIATHLIGEIENITERTIFIHNGELVLDDNTEKIREEKGVSINELFKKMF</sequence>
<dbReference type="SMART" id="SM00382">
    <property type="entry name" value="AAA"/>
    <property type="match status" value="1"/>
</dbReference>
<dbReference type="Gene3D" id="3.40.50.300">
    <property type="entry name" value="P-loop containing nucleotide triphosphate hydrolases"/>
    <property type="match status" value="1"/>
</dbReference>
<dbReference type="PANTHER" id="PTHR42939">
    <property type="entry name" value="ABC TRANSPORTER ATP-BINDING PROTEIN ALBC-RELATED"/>
    <property type="match status" value="1"/>
</dbReference>
<keyword evidence="3 5" id="KW-0067">ATP-binding</keyword>
<dbReference type="RefSeq" id="WP_012548127.1">
    <property type="nucleotide sequence ID" value="NC_011297.1"/>
</dbReference>
<evidence type="ECO:0000313" key="6">
    <source>
        <dbReference type="Proteomes" id="UP000001733"/>
    </source>
</evidence>
<evidence type="ECO:0000256" key="2">
    <source>
        <dbReference type="ARBA" id="ARBA00022741"/>
    </source>
</evidence>
<accession>B5YCU2</accession>
<dbReference type="AlphaFoldDB" id="B5YCU2"/>
<dbReference type="PROSITE" id="PS50893">
    <property type="entry name" value="ABC_TRANSPORTER_2"/>
    <property type="match status" value="1"/>
</dbReference>
<keyword evidence="1" id="KW-0813">Transport</keyword>
<organism evidence="5 6">
    <name type="scientific">Dictyoglomus thermophilum (strain ATCC 35947 / DSM 3960 / H-6-12)</name>
    <dbReference type="NCBI Taxonomy" id="309799"/>
    <lineage>
        <taxon>Bacteria</taxon>
        <taxon>Pseudomonadati</taxon>
        <taxon>Dictyoglomota</taxon>
        <taxon>Dictyoglomia</taxon>
        <taxon>Dictyoglomales</taxon>
        <taxon>Dictyoglomaceae</taxon>
        <taxon>Dictyoglomus</taxon>
    </lineage>
</organism>
<dbReference type="KEGG" id="dth:DICTH_0468"/>
<dbReference type="InterPro" id="IPR027417">
    <property type="entry name" value="P-loop_NTPase"/>
</dbReference>
<dbReference type="SUPFAM" id="SSF52540">
    <property type="entry name" value="P-loop containing nucleoside triphosphate hydrolases"/>
    <property type="match status" value="1"/>
</dbReference>
<dbReference type="OrthoDB" id="9804819at2"/>
<gene>
    <name evidence="5" type="ordered locus">DICTH_0468</name>
</gene>
<proteinExistence type="predicted"/>
<dbReference type="Pfam" id="PF00005">
    <property type="entry name" value="ABC_tran"/>
    <property type="match status" value="1"/>
</dbReference>
<dbReference type="Proteomes" id="UP000001733">
    <property type="component" value="Chromosome"/>
</dbReference>
<dbReference type="InterPro" id="IPR051782">
    <property type="entry name" value="ABC_Transporter_VariousFunc"/>
</dbReference>
<protein>
    <submittedName>
        <fullName evidence="5">ABC transporter, ATP-binding protein</fullName>
    </submittedName>
</protein>
<reference evidence="5 6" key="1">
    <citation type="journal article" date="2014" name="Genome Announc.">
        <title>Complete Genome Sequence of the Extreme Thermophile Dictyoglomus thermophilum H-6-12.</title>
        <authorList>
            <person name="Coil D.A."/>
            <person name="Badger J.H."/>
            <person name="Forberger H.C."/>
            <person name="Riggs F."/>
            <person name="Madupu R."/>
            <person name="Fedorova N."/>
            <person name="Ward N."/>
            <person name="Robb F.T."/>
            <person name="Eisen J.A."/>
        </authorList>
    </citation>
    <scope>NUCLEOTIDE SEQUENCE [LARGE SCALE GENOMIC DNA]</scope>
    <source>
        <strain evidence="6">ATCC 35947 / DSM 3960 / H-6-12</strain>
    </source>
</reference>
<feature type="domain" description="ABC transporter" evidence="4">
    <location>
        <begin position="4"/>
        <end position="225"/>
    </location>
</feature>
<evidence type="ECO:0000259" key="4">
    <source>
        <dbReference type="PROSITE" id="PS50893"/>
    </source>
</evidence>
<evidence type="ECO:0000256" key="1">
    <source>
        <dbReference type="ARBA" id="ARBA00022448"/>
    </source>
</evidence>
<keyword evidence="6" id="KW-1185">Reference proteome</keyword>
<dbReference type="InterPro" id="IPR003439">
    <property type="entry name" value="ABC_transporter-like_ATP-bd"/>
</dbReference>
<keyword evidence="2" id="KW-0547">Nucleotide-binding</keyword>
<name>B5YCU2_DICT6</name>
<dbReference type="eggNOG" id="COG1131">
    <property type="taxonomic scope" value="Bacteria"/>
</dbReference>
<dbReference type="InterPro" id="IPR003593">
    <property type="entry name" value="AAA+_ATPase"/>
</dbReference>
<dbReference type="PANTHER" id="PTHR42939:SF1">
    <property type="entry name" value="ABC TRANSPORTER ATP-BINDING PROTEIN ALBC-RELATED"/>
    <property type="match status" value="1"/>
</dbReference>
<dbReference type="CDD" id="cd03230">
    <property type="entry name" value="ABC_DR_subfamily_A"/>
    <property type="match status" value="1"/>
</dbReference>